<evidence type="ECO:0000313" key="8">
    <source>
        <dbReference type="EMBL" id="AJQ92944.1"/>
    </source>
</evidence>
<feature type="transmembrane region" description="Helical" evidence="6">
    <location>
        <begin position="89"/>
        <end position="114"/>
    </location>
</feature>
<evidence type="ECO:0000256" key="1">
    <source>
        <dbReference type="ARBA" id="ARBA00004141"/>
    </source>
</evidence>
<dbReference type="KEGG" id="gsn:YC6258_00894"/>
<dbReference type="AlphaFoldDB" id="A0A0C5VRP7"/>
<feature type="transmembrane region" description="Helical" evidence="6">
    <location>
        <begin position="193"/>
        <end position="210"/>
    </location>
</feature>
<dbReference type="GO" id="GO:0016020">
    <property type="term" value="C:membrane"/>
    <property type="evidence" value="ECO:0007669"/>
    <property type="project" value="UniProtKB-SubCell"/>
</dbReference>
<dbReference type="InterPro" id="IPR037185">
    <property type="entry name" value="EmrE-like"/>
</dbReference>
<dbReference type="InterPro" id="IPR050638">
    <property type="entry name" value="AA-Vitamin_Transporters"/>
</dbReference>
<feature type="transmembrane region" description="Helical" evidence="6">
    <location>
        <begin position="222"/>
        <end position="242"/>
    </location>
</feature>
<evidence type="ECO:0000259" key="7">
    <source>
        <dbReference type="Pfam" id="PF00892"/>
    </source>
</evidence>
<dbReference type="InterPro" id="IPR000620">
    <property type="entry name" value="EamA_dom"/>
</dbReference>
<dbReference type="Gene3D" id="1.10.3730.20">
    <property type="match status" value="1"/>
</dbReference>
<sequence length="310" mass="34470">MTGSFFIMMACLTWALDTLIRYPLLGEGYNTLQIVMLEHLFLSILFTPLLWVYRKRWLSLSPTQWLSFMVIGGFGSAIGNLAFTQAFQFLHPTVVILLQKLQPIVAITLAYLWLKEPIKKGFAFWAAIVFAGSFIMIWPDINTLFGSVLHYNDQLSMILLGYALTLVAVVAWGSATVFGKYLSLQGLKPQEIMTGRFTTGFIVLLPIWLLQDHSATDINWSLSGKVLGMVLISGLAGMALYYQGLRRVGARVATLAEMTFPVAAVIVNWVFLDSPLNLYQIAGALILIAGNLGLRLKDSEQQEALQPQKA</sequence>
<evidence type="ECO:0000313" key="9">
    <source>
        <dbReference type="Proteomes" id="UP000032266"/>
    </source>
</evidence>
<feature type="transmembrane region" description="Helical" evidence="6">
    <location>
        <begin position="121"/>
        <end position="139"/>
    </location>
</feature>
<feature type="transmembrane region" description="Helical" evidence="6">
    <location>
        <begin position="159"/>
        <end position="181"/>
    </location>
</feature>
<dbReference type="SUPFAM" id="SSF103481">
    <property type="entry name" value="Multidrug resistance efflux transporter EmrE"/>
    <property type="match status" value="2"/>
</dbReference>
<keyword evidence="5 6" id="KW-0472">Membrane</keyword>
<accession>A0A0C5VRP7</accession>
<protein>
    <submittedName>
        <fullName evidence="8">Putative permease, DMT superfamily</fullName>
    </submittedName>
</protein>
<organism evidence="8 9">
    <name type="scientific">Gynuella sunshinyii YC6258</name>
    <dbReference type="NCBI Taxonomy" id="1445510"/>
    <lineage>
        <taxon>Bacteria</taxon>
        <taxon>Pseudomonadati</taxon>
        <taxon>Pseudomonadota</taxon>
        <taxon>Gammaproteobacteria</taxon>
        <taxon>Oceanospirillales</taxon>
        <taxon>Saccharospirillaceae</taxon>
        <taxon>Gynuella</taxon>
    </lineage>
</organism>
<keyword evidence="4 6" id="KW-1133">Transmembrane helix</keyword>
<proteinExistence type="inferred from homology"/>
<feature type="transmembrane region" description="Helical" evidence="6">
    <location>
        <begin position="254"/>
        <end position="272"/>
    </location>
</feature>
<comment type="subcellular location">
    <subcellularLocation>
        <location evidence="1">Membrane</location>
        <topology evidence="1">Multi-pass membrane protein</topology>
    </subcellularLocation>
</comment>
<feature type="domain" description="EamA" evidence="7">
    <location>
        <begin position="2"/>
        <end position="137"/>
    </location>
</feature>
<evidence type="ECO:0000256" key="5">
    <source>
        <dbReference type="ARBA" id="ARBA00023136"/>
    </source>
</evidence>
<keyword evidence="9" id="KW-1185">Reference proteome</keyword>
<dbReference type="OrthoDB" id="6212796at2"/>
<feature type="transmembrane region" description="Helical" evidence="6">
    <location>
        <begin position="65"/>
        <end position="83"/>
    </location>
</feature>
<dbReference type="HOGENOM" id="CLU_063026_0_0_6"/>
<comment type="similarity">
    <text evidence="2">Belongs to the EamA transporter family.</text>
</comment>
<gene>
    <name evidence="8" type="ORF">YC6258_00894</name>
</gene>
<feature type="domain" description="EamA" evidence="7">
    <location>
        <begin position="160"/>
        <end position="292"/>
    </location>
</feature>
<keyword evidence="3 6" id="KW-0812">Transmembrane</keyword>
<name>A0A0C5VRP7_9GAMM</name>
<dbReference type="EMBL" id="CP007142">
    <property type="protein sequence ID" value="AJQ92944.1"/>
    <property type="molecule type" value="Genomic_DNA"/>
</dbReference>
<evidence type="ECO:0000256" key="4">
    <source>
        <dbReference type="ARBA" id="ARBA00022989"/>
    </source>
</evidence>
<dbReference type="PANTHER" id="PTHR32322">
    <property type="entry name" value="INNER MEMBRANE TRANSPORTER"/>
    <property type="match status" value="1"/>
</dbReference>
<dbReference type="Proteomes" id="UP000032266">
    <property type="component" value="Chromosome"/>
</dbReference>
<evidence type="ECO:0000256" key="3">
    <source>
        <dbReference type="ARBA" id="ARBA00022692"/>
    </source>
</evidence>
<feature type="transmembrane region" description="Helical" evidence="6">
    <location>
        <begin position="31"/>
        <end position="53"/>
    </location>
</feature>
<evidence type="ECO:0000256" key="2">
    <source>
        <dbReference type="ARBA" id="ARBA00007362"/>
    </source>
</evidence>
<dbReference type="STRING" id="1445510.YC6258_00894"/>
<evidence type="ECO:0000256" key="6">
    <source>
        <dbReference type="SAM" id="Phobius"/>
    </source>
</evidence>
<dbReference type="RefSeq" id="WP_044615883.1">
    <property type="nucleotide sequence ID" value="NZ_CP007142.1"/>
</dbReference>
<feature type="transmembrane region" description="Helical" evidence="6">
    <location>
        <begin position="278"/>
        <end position="296"/>
    </location>
</feature>
<dbReference type="PANTHER" id="PTHR32322:SF2">
    <property type="entry name" value="EAMA DOMAIN-CONTAINING PROTEIN"/>
    <property type="match status" value="1"/>
</dbReference>
<dbReference type="Pfam" id="PF00892">
    <property type="entry name" value="EamA"/>
    <property type="match status" value="2"/>
</dbReference>
<reference evidence="8 9" key="1">
    <citation type="submission" date="2014-01" db="EMBL/GenBank/DDBJ databases">
        <title>Full genme sequencing of cellulolytic bacterium Gynuella sunshinyii YC6258T gen. nov., sp. nov.</title>
        <authorList>
            <person name="Khan H."/>
            <person name="Chung E.J."/>
            <person name="Chung Y.R."/>
        </authorList>
    </citation>
    <scope>NUCLEOTIDE SEQUENCE [LARGE SCALE GENOMIC DNA]</scope>
    <source>
        <strain evidence="8 9">YC6258</strain>
    </source>
</reference>
<dbReference type="PATRIC" id="fig|1445510.3.peg.877"/>